<evidence type="ECO:0000256" key="7">
    <source>
        <dbReference type="ARBA" id="ARBA00022771"/>
    </source>
</evidence>
<protein>
    <recommendedName>
        <fullName evidence="12">DNA-directed RNA polymerase subunit beta</fullName>
        <ecNumber evidence="12">2.7.7.6</ecNumber>
    </recommendedName>
</protein>
<dbReference type="Gene3D" id="3.90.1110.10">
    <property type="entry name" value="RNA polymerase Rpb2, domain 2"/>
    <property type="match status" value="1"/>
</dbReference>
<evidence type="ECO:0000256" key="10">
    <source>
        <dbReference type="ARBA" id="ARBA00023242"/>
    </source>
</evidence>
<evidence type="ECO:0000256" key="6">
    <source>
        <dbReference type="ARBA" id="ARBA00022723"/>
    </source>
</evidence>
<feature type="domain" description="RNA polymerase Rpb2" evidence="20">
    <location>
        <begin position="802"/>
        <end position="851"/>
    </location>
</feature>
<dbReference type="Pfam" id="PF04566">
    <property type="entry name" value="RNA_pol_Rpb2_4"/>
    <property type="match status" value="1"/>
</dbReference>
<keyword evidence="5 12" id="KW-0548">Nucleotidyltransferase</keyword>
<dbReference type="FunFam" id="2.40.270.10:FF:000006">
    <property type="entry name" value="DNA-directed RNA polymerase subunit beta"/>
    <property type="match status" value="1"/>
</dbReference>
<organism evidence="21 22">
    <name type="scientific">Chaetoceros tenuissimus</name>
    <dbReference type="NCBI Taxonomy" id="426638"/>
    <lineage>
        <taxon>Eukaryota</taxon>
        <taxon>Sar</taxon>
        <taxon>Stramenopiles</taxon>
        <taxon>Ochrophyta</taxon>
        <taxon>Bacillariophyta</taxon>
        <taxon>Coscinodiscophyceae</taxon>
        <taxon>Chaetocerotophycidae</taxon>
        <taxon>Chaetocerotales</taxon>
        <taxon>Chaetocerotaceae</taxon>
        <taxon>Chaetoceros</taxon>
    </lineage>
</organism>
<dbReference type="InterPro" id="IPR007642">
    <property type="entry name" value="RNA_pol_Rpb2_2"/>
</dbReference>
<feature type="domain" description="RNA polymerase Rpb2" evidence="15">
    <location>
        <begin position="1249"/>
        <end position="1333"/>
    </location>
</feature>
<dbReference type="InterPro" id="IPR007120">
    <property type="entry name" value="DNA-dir_RNAP_su2_dom"/>
</dbReference>
<keyword evidence="22" id="KW-1185">Reference proteome</keyword>
<comment type="similarity">
    <text evidence="2 11">Belongs to the RNA polymerase beta chain family.</text>
</comment>
<evidence type="ECO:0000259" key="20">
    <source>
        <dbReference type="Pfam" id="PF04567"/>
    </source>
</evidence>
<dbReference type="GO" id="GO:0003677">
    <property type="term" value="F:DNA binding"/>
    <property type="evidence" value="ECO:0007669"/>
    <property type="project" value="InterPro"/>
</dbReference>
<dbReference type="FunFam" id="3.90.1110.10:FF:000006">
    <property type="entry name" value="DNA-directed RNA polymerase subunit beta"/>
    <property type="match status" value="1"/>
</dbReference>
<accession>A0AAD3H8T9</accession>
<keyword evidence="7" id="KW-0863">Zinc-finger</keyword>
<dbReference type="FunFam" id="3.90.1100.10:FF:000042">
    <property type="entry name" value="DNA-directed RNA polymerase subunit beta"/>
    <property type="match status" value="1"/>
</dbReference>
<keyword evidence="3 12" id="KW-0240">DNA-directed RNA polymerase</keyword>
<dbReference type="Pfam" id="PF04565">
    <property type="entry name" value="RNA_pol_Rpb2_3"/>
    <property type="match status" value="1"/>
</dbReference>
<evidence type="ECO:0000256" key="13">
    <source>
        <dbReference type="SAM" id="MobiDB-lite"/>
    </source>
</evidence>
<comment type="catalytic activity">
    <reaction evidence="12">
        <text>RNA(n) + a ribonucleoside 5'-triphosphate = RNA(n+1) + diphosphate</text>
        <dbReference type="Rhea" id="RHEA:21248"/>
        <dbReference type="Rhea" id="RHEA-COMP:14527"/>
        <dbReference type="Rhea" id="RHEA-COMP:17342"/>
        <dbReference type="ChEBI" id="CHEBI:33019"/>
        <dbReference type="ChEBI" id="CHEBI:61557"/>
        <dbReference type="ChEBI" id="CHEBI:140395"/>
        <dbReference type="EC" id="2.7.7.6"/>
    </reaction>
</comment>
<dbReference type="CDD" id="cd00653">
    <property type="entry name" value="RNA_pol_B_RPB2"/>
    <property type="match status" value="1"/>
</dbReference>
<reference evidence="21 22" key="1">
    <citation type="journal article" date="2021" name="Sci. Rep.">
        <title>The genome of the diatom Chaetoceros tenuissimus carries an ancient integrated fragment of an extant virus.</title>
        <authorList>
            <person name="Hongo Y."/>
            <person name="Kimura K."/>
            <person name="Takaki Y."/>
            <person name="Yoshida Y."/>
            <person name="Baba S."/>
            <person name="Kobayashi G."/>
            <person name="Nagasaki K."/>
            <person name="Hano T."/>
            <person name="Tomaru Y."/>
        </authorList>
    </citation>
    <scope>NUCLEOTIDE SEQUENCE [LARGE SCALE GENOMIC DNA]</scope>
    <source>
        <strain evidence="21 22">NIES-3715</strain>
    </source>
</reference>
<keyword evidence="9 12" id="KW-0804">Transcription</keyword>
<dbReference type="Pfam" id="PF00562">
    <property type="entry name" value="RNA_pol_Rpb2_6"/>
    <property type="match status" value="1"/>
</dbReference>
<dbReference type="NCBIfam" id="NF007175">
    <property type="entry name" value="PRK09606.1"/>
    <property type="match status" value="1"/>
</dbReference>
<feature type="domain" description="RNA polymerase Rpb2" evidence="16">
    <location>
        <begin position="357"/>
        <end position="539"/>
    </location>
</feature>
<dbReference type="GO" id="GO:0032549">
    <property type="term" value="F:ribonucleoside binding"/>
    <property type="evidence" value="ECO:0007669"/>
    <property type="project" value="InterPro"/>
</dbReference>
<dbReference type="EC" id="2.7.7.6" evidence="12"/>
<feature type="domain" description="RNA polymerase Rpb2" evidence="18">
    <location>
        <begin position="615"/>
        <end position="679"/>
    </location>
</feature>
<evidence type="ECO:0000259" key="14">
    <source>
        <dbReference type="Pfam" id="PF00562"/>
    </source>
</evidence>
<evidence type="ECO:0000256" key="3">
    <source>
        <dbReference type="ARBA" id="ARBA00022478"/>
    </source>
</evidence>
<evidence type="ECO:0000259" key="19">
    <source>
        <dbReference type="Pfam" id="PF04566"/>
    </source>
</evidence>
<sequence length="1337" mass="149610">MMQEEFKEAKPDTSTIHSNGDFKKSKDYDRETSLLLQKQQYEAMINNALKHKKIEANKTLESYSKVKAPTTLERTNQDVIYGKVRGTPYGACLQNIGGGIASTSESKKDEKILTEKWSEWREKNFDKLEFPVEGFNHIYGKEQIDIQEDYGAEAAAIAAQVGPGLEDNDVDPEAGREYGSFKTPLDAPIGSLKDKWRVLPHFLQVRSLMRQHIDSFDYFVNTEMKEIVQSPSACEIRSEHDPKFYLRYTDCWVGEPSVEEDSHATTQATPNQCRLRDLTYSAPIYVNIRYTRGRQIVIKKKVVVGRIPIMLRSSKCLLSGKTDRELAAMRECPNDPGGYFVVKGVEKAILIQEQLSKNRVIIEEDSKGNPCASITSSTRERKSKGYILIKNGKIYMKHNTLGDDIPIAICLKAMGVESDMELVQLVGSDPEIVNFLANSLEEPVKLGILTQMQALRYIGQKIRNKQASSMYTSYKKPQSLEDEARDVLANVTISHIPVNNFDFRAKCIYIGHIVRRIVMVQIGREPLDDKDYYGNKRLELAGSLLSLLFEDLFKIFNKDLKRQADMVLSKANRAQAFDVVKCIRPDTITHGMISAISSGNWVLKRFRMDRAGVTQVLSRLSYISALGMMTRVNSQFEKTRKVSGPRSLQPSQWGMLCPADTPEGEACGLVKNLALLAHITTDEEPAPIERLCRDLGVEDVDMLTGNEINSSGAYLVFLNGIILGAHTRPRYLVKMLRTMRRQGQAGEFVSLYLNQGQRAIHISTDGGRVCRPLILVDENTAMPRLKQSHIEGVVAGTITIRDLLKQGVVEYVDVNEENNCLIAVTERELEVARNAGLHNRKMAYTHLEIDPLTLLGVVAGLIPNPHHNQSPRNTYQSAMGKQAIGAIGLNEYVRMDGLIYTMIYPMKPMVKTRTIDIINFDQLPGGQNACIAVMAYSGYDIEDAVVLNKASIDRGFGRCMVLRKHQTSVRRYANGAMDRTCGPPDASNFPNGLEDKRYARYSAIDKDGICMVGEQMDSGSIMVNKESPADTSTNFGGSDFSGNLNALSQMEYKYSGMSYKSSAPSYVDKVLITSNEHENFLIKVMVRQVRRPEVGDKFASRHGQKGVCGLIVPQADMPFNEMGHPPDLIMNPHGFPSRMTVGKLIELLVGKAGVYEGRQAYASAFGEEFASTDTPAVASEALIRNGINYVGKDLFYSGTNGEPLDAYIFSGPVFYQKLKHMVLDKMHARARGPRAVLTRQPTEGRSRDGGLRLGEMERDCLIAYGASNLIMERLMHSSDGFSANVCLTCGLLQYQNWCQYCRSGERVADIRMPYACKLLFQELQSMNVLPKLRLKDV</sequence>
<keyword evidence="4 12" id="KW-0808">Transferase</keyword>
<dbReference type="GO" id="GO:0005634">
    <property type="term" value="C:nucleus"/>
    <property type="evidence" value="ECO:0007669"/>
    <property type="project" value="UniProtKB-SubCell"/>
</dbReference>
<dbReference type="Gene3D" id="3.90.1800.10">
    <property type="entry name" value="RNA polymerase alpha subunit dimerisation domain"/>
    <property type="match status" value="1"/>
</dbReference>
<evidence type="ECO:0000313" key="21">
    <source>
        <dbReference type="EMBL" id="GFH54243.1"/>
    </source>
</evidence>
<dbReference type="PROSITE" id="PS01166">
    <property type="entry name" value="RNA_POL_BETA"/>
    <property type="match status" value="1"/>
</dbReference>
<evidence type="ECO:0000256" key="1">
    <source>
        <dbReference type="ARBA" id="ARBA00004123"/>
    </source>
</evidence>
<dbReference type="Pfam" id="PF04567">
    <property type="entry name" value="RNA_pol_Rpb2_5"/>
    <property type="match status" value="1"/>
</dbReference>
<name>A0AAD3H8T9_9STRA</name>
<dbReference type="FunFam" id="3.90.1800.10:FF:000003">
    <property type="entry name" value="DNA-directed RNA polymerase subunit beta"/>
    <property type="match status" value="1"/>
</dbReference>
<dbReference type="InterPro" id="IPR007121">
    <property type="entry name" value="RNA_pol_bsu_CS"/>
</dbReference>
<dbReference type="SUPFAM" id="SSF64484">
    <property type="entry name" value="beta and beta-prime subunits of DNA dependent RNA-polymerase"/>
    <property type="match status" value="1"/>
</dbReference>
<dbReference type="FunFam" id="3.90.1100.10:FF:000014">
    <property type="entry name" value="DNA-directed RNA polymerase subunit beta"/>
    <property type="match status" value="1"/>
</dbReference>
<dbReference type="InterPro" id="IPR037033">
    <property type="entry name" value="DNA-dir_RNAP_su2_hyb_sf"/>
</dbReference>
<feature type="domain" description="RNA polymerase beta subunit protrusion" evidence="17">
    <location>
        <begin position="208"/>
        <end position="589"/>
    </location>
</feature>
<feature type="region of interest" description="Disordered" evidence="13">
    <location>
        <begin position="1"/>
        <end position="25"/>
    </location>
</feature>
<evidence type="ECO:0000259" key="18">
    <source>
        <dbReference type="Pfam" id="PF04565"/>
    </source>
</evidence>
<dbReference type="Gene3D" id="2.40.270.10">
    <property type="entry name" value="DNA-directed RNA polymerase, subunit 2, domain 6"/>
    <property type="match status" value="1"/>
</dbReference>
<evidence type="ECO:0000313" key="22">
    <source>
        <dbReference type="Proteomes" id="UP001054902"/>
    </source>
</evidence>
<dbReference type="Pfam" id="PF04560">
    <property type="entry name" value="RNA_pol_Rpb2_7"/>
    <property type="match status" value="1"/>
</dbReference>
<feature type="compositionally biased region" description="Basic and acidic residues" evidence="13">
    <location>
        <begin position="1"/>
        <end position="11"/>
    </location>
</feature>
<evidence type="ECO:0000256" key="2">
    <source>
        <dbReference type="ARBA" id="ARBA00006835"/>
    </source>
</evidence>
<dbReference type="FunFam" id="2.40.270.10:FF:000011">
    <property type="entry name" value="DNA-directed RNA polymerase subunit beta"/>
    <property type="match status" value="1"/>
</dbReference>
<evidence type="ECO:0000256" key="5">
    <source>
        <dbReference type="ARBA" id="ARBA00022695"/>
    </source>
</evidence>
<dbReference type="Gene3D" id="3.90.1100.10">
    <property type="match status" value="1"/>
</dbReference>
<keyword evidence="8" id="KW-0862">Zinc</keyword>
<dbReference type="Proteomes" id="UP001054902">
    <property type="component" value="Unassembled WGS sequence"/>
</dbReference>
<dbReference type="InterPro" id="IPR007645">
    <property type="entry name" value="RNA_pol_Rpb2_3"/>
</dbReference>
<dbReference type="InterPro" id="IPR037034">
    <property type="entry name" value="RNA_pol_Rpb2_2_sf"/>
</dbReference>
<dbReference type="InterPro" id="IPR007644">
    <property type="entry name" value="RNA_pol_bsu_protrusion"/>
</dbReference>
<evidence type="ECO:0000256" key="11">
    <source>
        <dbReference type="RuleBase" id="RU000434"/>
    </source>
</evidence>
<dbReference type="Pfam" id="PF04561">
    <property type="entry name" value="RNA_pol_Rpb2_2"/>
    <property type="match status" value="1"/>
</dbReference>
<evidence type="ECO:0000259" key="16">
    <source>
        <dbReference type="Pfam" id="PF04561"/>
    </source>
</evidence>
<keyword evidence="10" id="KW-0539">Nucleus</keyword>
<dbReference type="Gene3D" id="2.40.50.150">
    <property type="match status" value="1"/>
</dbReference>
<dbReference type="FunFam" id="3.90.1070.20:FF:000002">
    <property type="entry name" value="DNA-directed RNA polymerase subunit beta"/>
    <property type="match status" value="1"/>
</dbReference>
<feature type="domain" description="DNA-directed RNA polymerase subunit 2 hybrid-binding" evidence="14">
    <location>
        <begin position="858"/>
        <end position="1247"/>
    </location>
</feature>
<dbReference type="GO" id="GO:0000428">
    <property type="term" value="C:DNA-directed RNA polymerase complex"/>
    <property type="evidence" value="ECO:0007669"/>
    <property type="project" value="UniProtKB-KW"/>
</dbReference>
<comment type="subcellular location">
    <subcellularLocation>
        <location evidence="1">Nucleus</location>
    </subcellularLocation>
</comment>
<comment type="caution">
    <text evidence="21">The sequence shown here is derived from an EMBL/GenBank/DDBJ whole genome shotgun (WGS) entry which is preliminary data.</text>
</comment>
<evidence type="ECO:0000256" key="12">
    <source>
        <dbReference type="RuleBase" id="RU363031"/>
    </source>
</evidence>
<dbReference type="Pfam" id="PF04563">
    <property type="entry name" value="RNA_pol_Rpb2_1"/>
    <property type="match status" value="1"/>
</dbReference>
<keyword evidence="6" id="KW-0479">Metal-binding</keyword>
<evidence type="ECO:0000256" key="8">
    <source>
        <dbReference type="ARBA" id="ARBA00022833"/>
    </source>
</evidence>
<dbReference type="GO" id="GO:0008270">
    <property type="term" value="F:zinc ion binding"/>
    <property type="evidence" value="ECO:0007669"/>
    <property type="project" value="UniProtKB-KW"/>
</dbReference>
<dbReference type="GO" id="GO:0006383">
    <property type="term" value="P:transcription by RNA polymerase III"/>
    <property type="evidence" value="ECO:0007669"/>
    <property type="project" value="UniProtKB-ARBA"/>
</dbReference>
<dbReference type="EMBL" id="BLLK01000047">
    <property type="protein sequence ID" value="GFH54243.1"/>
    <property type="molecule type" value="Genomic_DNA"/>
</dbReference>
<evidence type="ECO:0000256" key="4">
    <source>
        <dbReference type="ARBA" id="ARBA00022679"/>
    </source>
</evidence>
<dbReference type="InterPro" id="IPR015712">
    <property type="entry name" value="DNA-dir_RNA_pol_su2"/>
</dbReference>
<comment type="function">
    <text evidence="12">DNA-dependent RNA polymerase catalyzes the transcription of DNA into RNA using the four ribonucleoside triphosphates as substrates.</text>
</comment>
<feature type="domain" description="RNA polymerase Rpb2" evidence="19">
    <location>
        <begin position="716"/>
        <end position="777"/>
    </location>
</feature>
<dbReference type="InterPro" id="IPR007641">
    <property type="entry name" value="RNA_pol_Rpb2_7"/>
</dbReference>
<gene>
    <name evidence="21" type="ORF">CTEN210_10719</name>
</gene>
<dbReference type="Gene3D" id="3.90.1070.20">
    <property type="match status" value="1"/>
</dbReference>
<dbReference type="InterPro" id="IPR014724">
    <property type="entry name" value="RNA_pol_RPB2_OB-fold"/>
</dbReference>
<dbReference type="GO" id="GO:0003899">
    <property type="term" value="F:DNA-directed RNA polymerase activity"/>
    <property type="evidence" value="ECO:0007669"/>
    <property type="project" value="UniProtKB-EC"/>
</dbReference>
<proteinExistence type="inferred from homology"/>
<evidence type="ECO:0000256" key="9">
    <source>
        <dbReference type="ARBA" id="ARBA00023163"/>
    </source>
</evidence>
<dbReference type="PANTHER" id="PTHR20856">
    <property type="entry name" value="DNA-DIRECTED RNA POLYMERASE I SUBUNIT 2"/>
    <property type="match status" value="1"/>
</dbReference>
<evidence type="ECO:0000259" key="17">
    <source>
        <dbReference type="Pfam" id="PF04563"/>
    </source>
</evidence>
<dbReference type="InterPro" id="IPR007647">
    <property type="entry name" value="RNA_pol_Rpb2_5"/>
</dbReference>
<evidence type="ECO:0000259" key="15">
    <source>
        <dbReference type="Pfam" id="PF04560"/>
    </source>
</evidence>
<dbReference type="InterPro" id="IPR007646">
    <property type="entry name" value="RNA_pol_Rpb2_4"/>
</dbReference>